<accession>A0ACC2UIR7</accession>
<evidence type="ECO:0000313" key="1">
    <source>
        <dbReference type="EMBL" id="KAJ9086827.1"/>
    </source>
</evidence>
<name>A0ACC2UIR7_9FUNG</name>
<comment type="caution">
    <text evidence="1">The sequence shown here is derived from an EMBL/GenBank/DDBJ whole genome shotgun (WGS) entry which is preliminary data.</text>
</comment>
<keyword evidence="2" id="KW-1185">Reference proteome</keyword>
<evidence type="ECO:0000313" key="2">
    <source>
        <dbReference type="Proteomes" id="UP001165960"/>
    </source>
</evidence>
<organism evidence="1 2">
    <name type="scientific">Entomophthora muscae</name>
    <dbReference type="NCBI Taxonomy" id="34485"/>
    <lineage>
        <taxon>Eukaryota</taxon>
        <taxon>Fungi</taxon>
        <taxon>Fungi incertae sedis</taxon>
        <taxon>Zoopagomycota</taxon>
        <taxon>Entomophthoromycotina</taxon>
        <taxon>Entomophthoromycetes</taxon>
        <taxon>Entomophthorales</taxon>
        <taxon>Entomophthoraceae</taxon>
        <taxon>Entomophthora</taxon>
    </lineage>
</organism>
<proteinExistence type="predicted"/>
<gene>
    <name evidence="1" type="ORF">DSO57_1039530</name>
</gene>
<sequence>MLFTHLVLSSLTALVLSAPSSNARPAGSASRSGNPGKSFALQRRCGGFGNCGGFGGCGGFGNFGSFGGCGDFGGCGFGNCGGFGGCGGCGGFGPFIDNTCCSNQECFHDTCCNSNTEAAAFCNNESFNEVDANCCNDFNQNTFIC</sequence>
<reference evidence="1" key="1">
    <citation type="submission" date="2022-04" db="EMBL/GenBank/DDBJ databases">
        <title>Genome of the entomopathogenic fungus Entomophthora muscae.</title>
        <authorList>
            <person name="Elya C."/>
            <person name="Lovett B.R."/>
            <person name="Lee E."/>
            <person name="Macias A.M."/>
            <person name="Hajek A.E."/>
            <person name="De Bivort B.L."/>
            <person name="Kasson M.T."/>
            <person name="De Fine Licht H.H."/>
            <person name="Stajich J.E."/>
        </authorList>
    </citation>
    <scope>NUCLEOTIDE SEQUENCE</scope>
    <source>
        <strain evidence="1">Berkeley</strain>
    </source>
</reference>
<protein>
    <submittedName>
        <fullName evidence="1">Uncharacterized protein</fullName>
    </submittedName>
</protein>
<dbReference type="Proteomes" id="UP001165960">
    <property type="component" value="Unassembled WGS sequence"/>
</dbReference>
<dbReference type="EMBL" id="QTSX02000688">
    <property type="protein sequence ID" value="KAJ9086827.1"/>
    <property type="molecule type" value="Genomic_DNA"/>
</dbReference>